<dbReference type="FunFam" id="1.25.40.20:FF:000028">
    <property type="entry name" value="ankyrin repeat domain-containing protein 17 isoform X1"/>
    <property type="match status" value="1"/>
</dbReference>
<dbReference type="SMART" id="SM00248">
    <property type="entry name" value="ANK"/>
    <property type="match status" value="7"/>
</dbReference>
<dbReference type="STRING" id="67767.A0A0J7K6S2"/>
<dbReference type="FunFam" id="1.25.40.20:FF:000041">
    <property type="entry name" value="ankyrin repeat and KH domain-containing protein 1 isoform X1"/>
    <property type="match status" value="1"/>
</dbReference>
<keyword evidence="1" id="KW-0677">Repeat</keyword>
<dbReference type="PRINTS" id="PR01415">
    <property type="entry name" value="ANKYRIN"/>
</dbReference>
<dbReference type="GO" id="GO:0005737">
    <property type="term" value="C:cytoplasm"/>
    <property type="evidence" value="ECO:0007669"/>
    <property type="project" value="TreeGrafter"/>
</dbReference>
<dbReference type="InterPro" id="IPR002110">
    <property type="entry name" value="Ankyrin_rpt"/>
</dbReference>
<dbReference type="Pfam" id="PF13637">
    <property type="entry name" value="Ank_4"/>
    <property type="match status" value="1"/>
</dbReference>
<dbReference type="GO" id="GO:0045087">
    <property type="term" value="P:innate immune response"/>
    <property type="evidence" value="ECO:0007669"/>
    <property type="project" value="TreeGrafter"/>
</dbReference>
<name>A0A0J7K6S2_LASNI</name>
<evidence type="ECO:0000256" key="2">
    <source>
        <dbReference type="ARBA" id="ARBA00023043"/>
    </source>
</evidence>
<dbReference type="Gene3D" id="1.25.40.20">
    <property type="entry name" value="Ankyrin repeat-containing domain"/>
    <property type="match status" value="4"/>
</dbReference>
<accession>A0A0J7K6S2</accession>
<feature type="repeat" description="ANK" evidence="3">
    <location>
        <begin position="176"/>
        <end position="208"/>
    </location>
</feature>
<proteinExistence type="predicted"/>
<feature type="repeat" description="ANK" evidence="3">
    <location>
        <begin position="243"/>
        <end position="275"/>
    </location>
</feature>
<dbReference type="SUPFAM" id="SSF48403">
    <property type="entry name" value="Ankyrin repeat"/>
    <property type="match status" value="1"/>
</dbReference>
<evidence type="ECO:0000313" key="5">
    <source>
        <dbReference type="Proteomes" id="UP000036403"/>
    </source>
</evidence>
<dbReference type="PaxDb" id="67767-A0A0J7K6S2"/>
<feature type="repeat" description="ANK" evidence="3">
    <location>
        <begin position="108"/>
        <end position="140"/>
    </location>
</feature>
<dbReference type="EMBL" id="LBMM01012680">
    <property type="protein sequence ID" value="KMQ86057.1"/>
    <property type="molecule type" value="Genomic_DNA"/>
</dbReference>
<dbReference type="PANTHER" id="PTHR23206:SF8">
    <property type="entry name" value="ANKYRIN REPEAT AND KH DOMAIN-CONTAINING 1"/>
    <property type="match status" value="1"/>
</dbReference>
<evidence type="ECO:0000256" key="1">
    <source>
        <dbReference type="ARBA" id="ARBA00022737"/>
    </source>
</evidence>
<dbReference type="PANTHER" id="PTHR23206">
    <property type="entry name" value="MASK PROTEIN"/>
    <property type="match status" value="1"/>
</dbReference>
<evidence type="ECO:0000256" key="3">
    <source>
        <dbReference type="PROSITE-ProRule" id="PRU00023"/>
    </source>
</evidence>
<dbReference type="Proteomes" id="UP000036403">
    <property type="component" value="Unassembled WGS sequence"/>
</dbReference>
<dbReference type="InterPro" id="IPR036770">
    <property type="entry name" value="Ankyrin_rpt-contain_sf"/>
</dbReference>
<feature type="repeat" description="ANK" evidence="3">
    <location>
        <begin position="41"/>
        <end position="73"/>
    </location>
</feature>
<keyword evidence="5" id="KW-1185">Reference proteome</keyword>
<dbReference type="AlphaFoldDB" id="A0A0J7K6S2"/>
<feature type="repeat" description="ANK" evidence="3">
    <location>
        <begin position="210"/>
        <end position="242"/>
    </location>
</feature>
<gene>
    <name evidence="4" type="ORF">RF55_15075</name>
</gene>
<evidence type="ECO:0000313" key="4">
    <source>
        <dbReference type="EMBL" id="KMQ86057.1"/>
    </source>
</evidence>
<feature type="repeat" description="ANK" evidence="3">
    <location>
        <begin position="141"/>
        <end position="173"/>
    </location>
</feature>
<sequence>MAQIIDQYTLYTVPTVGGYTTNQVPATPFSCMDVDSETDSNHDTALTLACAGGHEDLVELLLSRGADIEHRDKKGFTPLILAATAGHQKVVDILLNHGADIEAQSERTKDTPLSLACSGGRYEVVELLLNRGANKEHRNVSDYTPLSLAASGGYVNIIKLLLNHGAEINSRTGSKLGISPLMLAAMNGHTAAVKLLLDMGSDINAQIETNRNTALTLACFQGRHEVVSLLLDRKANVEHRAKTGLTPLMEAASGGYVEVGRVLLSKGADVNATPVPSSRDTALTIAADKGHCRFVELLLTR</sequence>
<comment type="caution">
    <text evidence="4">The sequence shown here is derived from an EMBL/GenBank/DDBJ whole genome shotgun (WGS) entry which is preliminary data.</text>
</comment>
<organism evidence="4 5">
    <name type="scientific">Lasius niger</name>
    <name type="common">Black garden ant</name>
    <dbReference type="NCBI Taxonomy" id="67767"/>
    <lineage>
        <taxon>Eukaryota</taxon>
        <taxon>Metazoa</taxon>
        <taxon>Ecdysozoa</taxon>
        <taxon>Arthropoda</taxon>
        <taxon>Hexapoda</taxon>
        <taxon>Insecta</taxon>
        <taxon>Pterygota</taxon>
        <taxon>Neoptera</taxon>
        <taxon>Endopterygota</taxon>
        <taxon>Hymenoptera</taxon>
        <taxon>Apocrita</taxon>
        <taxon>Aculeata</taxon>
        <taxon>Formicoidea</taxon>
        <taxon>Formicidae</taxon>
        <taxon>Formicinae</taxon>
        <taxon>Lasius</taxon>
        <taxon>Lasius</taxon>
    </lineage>
</organism>
<dbReference type="InterPro" id="IPR051631">
    <property type="entry name" value="Ankyrin-KH/SAM_domain"/>
</dbReference>
<feature type="repeat" description="ANK" evidence="3">
    <location>
        <begin position="74"/>
        <end position="106"/>
    </location>
</feature>
<keyword evidence="2 3" id="KW-0040">ANK repeat</keyword>
<dbReference type="Pfam" id="PF12796">
    <property type="entry name" value="Ank_2"/>
    <property type="match status" value="3"/>
</dbReference>
<protein>
    <submittedName>
        <fullName evidence="4">Ankyrin repeat domain-containing protein 17</fullName>
    </submittedName>
</protein>
<reference evidence="4 5" key="1">
    <citation type="submission" date="2015-04" db="EMBL/GenBank/DDBJ databases">
        <title>Lasius niger genome sequencing.</title>
        <authorList>
            <person name="Konorov E.A."/>
            <person name="Nikitin M.A."/>
            <person name="Kirill M.V."/>
            <person name="Chang P."/>
        </authorList>
    </citation>
    <scope>NUCLEOTIDE SEQUENCE [LARGE SCALE GENOMIC DNA]</scope>
    <source>
        <tissue evidence="4">Whole</tissue>
    </source>
</reference>
<dbReference type="PROSITE" id="PS50297">
    <property type="entry name" value="ANK_REP_REGION"/>
    <property type="match status" value="6"/>
</dbReference>
<dbReference type="OrthoDB" id="7696003at2759"/>
<dbReference type="PROSITE" id="PS50088">
    <property type="entry name" value="ANK_REPEAT"/>
    <property type="match status" value="7"/>
</dbReference>